<keyword evidence="10 12" id="KW-0496">Mitochondrion</keyword>
<evidence type="ECO:0000256" key="5">
    <source>
        <dbReference type="ARBA" id="ARBA00022547"/>
    </source>
</evidence>
<accession>A0A346RG34</accession>
<protein>
    <recommendedName>
        <fullName evidence="12">ATP synthase complex subunit 8</fullName>
    </recommendedName>
</protein>
<comment type="subunit">
    <text evidence="3">F-type ATPases have 2 components, CF(1) - the catalytic core - and CF(0) - the membrane proton channel.</text>
</comment>
<keyword evidence="7 12" id="KW-0375">Hydrogen ion transport</keyword>
<dbReference type="Pfam" id="PF00895">
    <property type="entry name" value="ATP-synt_8"/>
    <property type="match status" value="1"/>
</dbReference>
<name>A0A346RG34_9CUCU</name>
<comment type="similarity">
    <text evidence="2 12">Belongs to the ATPase protein 8 family.</text>
</comment>
<organism evidence="14">
    <name type="scientific">Curculionoidea sp. 14 KM-2017</name>
    <dbReference type="NCBI Taxonomy" id="2219397"/>
    <lineage>
        <taxon>Eukaryota</taxon>
        <taxon>Metazoa</taxon>
        <taxon>Ecdysozoa</taxon>
        <taxon>Arthropoda</taxon>
        <taxon>Hexapoda</taxon>
        <taxon>Insecta</taxon>
        <taxon>Pterygota</taxon>
        <taxon>Neoptera</taxon>
        <taxon>Endopterygota</taxon>
        <taxon>Coleoptera</taxon>
        <taxon>Polyphaga</taxon>
        <taxon>Cucujiformia</taxon>
    </lineage>
</organism>
<gene>
    <name evidence="14" type="primary">atp8</name>
</gene>
<evidence type="ECO:0000256" key="12">
    <source>
        <dbReference type="RuleBase" id="RU003661"/>
    </source>
</evidence>
<feature type="transmembrane region" description="Helical" evidence="13">
    <location>
        <begin position="6"/>
        <end position="29"/>
    </location>
</feature>
<sequence length="51" mass="6299">MPQMAPLNWVTLFLFFILIFFMFNIMNYFMSLPLKTFKKSSKTQIKISWKW</sequence>
<evidence type="ECO:0000256" key="11">
    <source>
        <dbReference type="ARBA" id="ARBA00023136"/>
    </source>
</evidence>
<dbReference type="GO" id="GO:0015986">
    <property type="term" value="P:proton motive force-driven ATP synthesis"/>
    <property type="evidence" value="ECO:0007669"/>
    <property type="project" value="InterPro"/>
</dbReference>
<keyword evidence="4 12" id="KW-0813">Transport</keyword>
<evidence type="ECO:0000256" key="7">
    <source>
        <dbReference type="ARBA" id="ARBA00022781"/>
    </source>
</evidence>
<dbReference type="InterPro" id="IPR001421">
    <property type="entry name" value="ATP8_metazoa"/>
</dbReference>
<keyword evidence="6 12" id="KW-0812">Transmembrane</keyword>
<keyword evidence="11 13" id="KW-0472">Membrane</keyword>
<geneLocation type="mitochondrion" evidence="14"/>
<evidence type="ECO:0000256" key="6">
    <source>
        <dbReference type="ARBA" id="ARBA00022692"/>
    </source>
</evidence>
<evidence type="ECO:0000256" key="13">
    <source>
        <dbReference type="SAM" id="Phobius"/>
    </source>
</evidence>
<evidence type="ECO:0000256" key="1">
    <source>
        <dbReference type="ARBA" id="ARBA00004304"/>
    </source>
</evidence>
<dbReference type="EMBL" id="MG193351">
    <property type="protein sequence ID" value="AXS65031.1"/>
    <property type="molecule type" value="Genomic_DNA"/>
</dbReference>
<keyword evidence="5 12" id="KW-0138">CF(0)</keyword>
<dbReference type="GO" id="GO:0031966">
    <property type="term" value="C:mitochondrial membrane"/>
    <property type="evidence" value="ECO:0007669"/>
    <property type="project" value="UniProtKB-SubCell"/>
</dbReference>
<proteinExistence type="inferred from homology"/>
<dbReference type="GO" id="GO:0015078">
    <property type="term" value="F:proton transmembrane transporter activity"/>
    <property type="evidence" value="ECO:0007669"/>
    <property type="project" value="InterPro"/>
</dbReference>
<evidence type="ECO:0000256" key="9">
    <source>
        <dbReference type="ARBA" id="ARBA00023065"/>
    </source>
</evidence>
<evidence type="ECO:0000256" key="4">
    <source>
        <dbReference type="ARBA" id="ARBA00022448"/>
    </source>
</evidence>
<dbReference type="GO" id="GO:0045259">
    <property type="term" value="C:proton-transporting ATP synthase complex"/>
    <property type="evidence" value="ECO:0007669"/>
    <property type="project" value="UniProtKB-KW"/>
</dbReference>
<evidence type="ECO:0000256" key="10">
    <source>
        <dbReference type="ARBA" id="ARBA00023128"/>
    </source>
</evidence>
<comment type="subcellular location">
    <subcellularLocation>
        <location evidence="1 12">Mitochondrion membrane</location>
        <topology evidence="1 12">Single-pass membrane protein</topology>
    </subcellularLocation>
</comment>
<reference evidence="14" key="1">
    <citation type="journal article" date="2018" name="J. ISSAAS">
        <title>The contribution of mitochondrial metagenomics to large-scale data mining and phylogenetic analysis of Coleoptera.</title>
        <authorList>
            <person name="Miller K."/>
            <person name="Linard B."/>
            <person name="Motyka M."/>
            <person name="Bocek M."/>
            <person name="Vogler A.P."/>
        </authorList>
    </citation>
    <scope>NUCLEOTIDE SEQUENCE</scope>
</reference>
<keyword evidence="8 13" id="KW-1133">Transmembrane helix</keyword>
<evidence type="ECO:0000256" key="3">
    <source>
        <dbReference type="ARBA" id="ARBA00011291"/>
    </source>
</evidence>
<evidence type="ECO:0000313" key="14">
    <source>
        <dbReference type="EMBL" id="AXS65031.1"/>
    </source>
</evidence>
<keyword evidence="9 12" id="KW-0406">Ion transport</keyword>
<dbReference type="AlphaFoldDB" id="A0A346RG34"/>
<evidence type="ECO:0000256" key="2">
    <source>
        <dbReference type="ARBA" id="ARBA00008892"/>
    </source>
</evidence>
<evidence type="ECO:0000256" key="8">
    <source>
        <dbReference type="ARBA" id="ARBA00022989"/>
    </source>
</evidence>